<evidence type="ECO:0000256" key="11">
    <source>
        <dbReference type="PROSITE-ProRule" id="PRU00278"/>
    </source>
</evidence>
<dbReference type="SUPFAM" id="SSF109998">
    <property type="entry name" value="Triger factor/SurA peptide-binding domain-like"/>
    <property type="match status" value="1"/>
</dbReference>
<dbReference type="Pfam" id="PF00639">
    <property type="entry name" value="Rotamase"/>
    <property type="match status" value="1"/>
</dbReference>
<protein>
    <recommendedName>
        <fullName evidence="9">Periplasmic chaperone PpiD</fullName>
    </recommendedName>
    <alternativeName>
        <fullName evidence="10">Periplasmic folding chaperone</fullName>
    </alternativeName>
</protein>
<dbReference type="InterPro" id="IPR027304">
    <property type="entry name" value="Trigger_fact/SurA_dom_sf"/>
</dbReference>
<dbReference type="GO" id="GO:0005886">
    <property type="term" value="C:plasma membrane"/>
    <property type="evidence" value="ECO:0007669"/>
    <property type="project" value="UniProtKB-SubCell"/>
</dbReference>
<evidence type="ECO:0000313" key="13">
    <source>
        <dbReference type="EMBL" id="VEJ08845.1"/>
    </source>
</evidence>
<keyword evidence="11 13" id="KW-0413">Isomerase</keyword>
<dbReference type="SUPFAM" id="SSF54534">
    <property type="entry name" value="FKBP-like"/>
    <property type="match status" value="1"/>
</dbReference>
<evidence type="ECO:0000256" key="2">
    <source>
        <dbReference type="ARBA" id="ARBA00022475"/>
    </source>
</evidence>
<evidence type="ECO:0000256" key="7">
    <source>
        <dbReference type="ARBA" id="ARBA00023186"/>
    </source>
</evidence>
<dbReference type="InterPro" id="IPR000297">
    <property type="entry name" value="PPIase_PpiC"/>
</dbReference>
<dbReference type="RefSeq" id="WP_126598271.1">
    <property type="nucleotide sequence ID" value="NZ_LR134510.1"/>
</dbReference>
<dbReference type="Gene3D" id="1.10.4030.10">
    <property type="entry name" value="Porin chaperone SurA, peptide-binding domain"/>
    <property type="match status" value="1"/>
</dbReference>
<evidence type="ECO:0000256" key="5">
    <source>
        <dbReference type="ARBA" id="ARBA00022989"/>
    </source>
</evidence>
<keyword evidence="14" id="KW-1185">Reference proteome</keyword>
<feature type="domain" description="PpiC" evidence="12">
    <location>
        <begin position="266"/>
        <end position="356"/>
    </location>
</feature>
<dbReference type="PROSITE" id="PS01096">
    <property type="entry name" value="PPIC_PPIASE_1"/>
    <property type="match status" value="1"/>
</dbReference>
<evidence type="ECO:0000256" key="10">
    <source>
        <dbReference type="ARBA" id="ARBA00042775"/>
    </source>
</evidence>
<gene>
    <name evidence="13" type="primary">ppiD</name>
    <name evidence="13" type="ORF">NCTC12871_00262</name>
</gene>
<evidence type="ECO:0000256" key="8">
    <source>
        <dbReference type="ARBA" id="ARBA00038408"/>
    </source>
</evidence>
<dbReference type="Pfam" id="PF13624">
    <property type="entry name" value="SurA_N_3"/>
    <property type="match status" value="1"/>
</dbReference>
<dbReference type="InterPro" id="IPR023058">
    <property type="entry name" value="PPIase_PpiC_CS"/>
</dbReference>
<keyword evidence="7" id="KW-0143">Chaperone</keyword>
<dbReference type="PANTHER" id="PTHR47529">
    <property type="entry name" value="PEPTIDYL-PROLYL CIS-TRANS ISOMERASE D"/>
    <property type="match status" value="1"/>
</dbReference>
<evidence type="ECO:0000256" key="6">
    <source>
        <dbReference type="ARBA" id="ARBA00023136"/>
    </source>
</evidence>
<keyword evidence="6" id="KW-0472">Membrane</keyword>
<dbReference type="NCBIfam" id="NF008054">
    <property type="entry name" value="PRK10788.1"/>
    <property type="match status" value="1"/>
</dbReference>
<evidence type="ECO:0000313" key="14">
    <source>
        <dbReference type="Proteomes" id="UP000279799"/>
    </source>
</evidence>
<dbReference type="InterPro" id="IPR046357">
    <property type="entry name" value="PPIase_dom_sf"/>
</dbReference>
<dbReference type="InterPro" id="IPR052029">
    <property type="entry name" value="PpiD_chaperone"/>
</dbReference>
<proteinExistence type="inferred from homology"/>
<dbReference type="Proteomes" id="UP000279799">
    <property type="component" value="Chromosome"/>
</dbReference>
<keyword evidence="2" id="KW-1003">Cell membrane</keyword>
<evidence type="ECO:0000256" key="3">
    <source>
        <dbReference type="ARBA" id="ARBA00022519"/>
    </source>
</evidence>
<reference evidence="13 14" key="1">
    <citation type="submission" date="2018-12" db="EMBL/GenBank/DDBJ databases">
        <authorList>
            <consortium name="Pathogen Informatics"/>
        </authorList>
    </citation>
    <scope>NUCLEOTIDE SEQUENCE [LARGE SCALE GENOMIC DNA]</scope>
    <source>
        <strain evidence="13 14">NCTC12871</strain>
    </source>
</reference>
<comment type="similarity">
    <text evidence="8">Belongs to the PpiD chaperone family.</text>
</comment>
<dbReference type="Gene3D" id="3.10.50.40">
    <property type="match status" value="1"/>
</dbReference>
<keyword evidence="5" id="KW-1133">Transmembrane helix</keyword>
<dbReference type="GO" id="GO:0003755">
    <property type="term" value="F:peptidyl-prolyl cis-trans isomerase activity"/>
    <property type="evidence" value="ECO:0007669"/>
    <property type="project" value="UniProtKB-KW"/>
</dbReference>
<evidence type="ECO:0000256" key="4">
    <source>
        <dbReference type="ARBA" id="ARBA00022692"/>
    </source>
</evidence>
<dbReference type="Gene3D" id="6.10.140.970">
    <property type="match status" value="1"/>
</dbReference>
<keyword evidence="3" id="KW-0997">Cell inner membrane</keyword>
<dbReference type="EMBL" id="LR134510">
    <property type="protein sequence ID" value="VEJ08845.1"/>
    <property type="molecule type" value="Genomic_DNA"/>
</dbReference>
<keyword evidence="4" id="KW-0812">Transmembrane</keyword>
<comment type="subcellular location">
    <subcellularLocation>
        <location evidence="1">Cell inner membrane</location>
        <topology evidence="1">Single-pass type II membrane protein</topology>
        <orientation evidence="1">Periplasmic side</orientation>
    </subcellularLocation>
</comment>
<organism evidence="13 14">
    <name type="scientific">Actinobacillus delphinicola</name>
    <dbReference type="NCBI Taxonomy" id="51161"/>
    <lineage>
        <taxon>Bacteria</taxon>
        <taxon>Pseudomonadati</taxon>
        <taxon>Pseudomonadota</taxon>
        <taxon>Gammaproteobacteria</taxon>
        <taxon>Pasteurellales</taxon>
        <taxon>Pasteurellaceae</taxon>
        <taxon>Actinobacillus</taxon>
    </lineage>
</organism>
<evidence type="ECO:0000256" key="9">
    <source>
        <dbReference type="ARBA" id="ARBA00040743"/>
    </source>
</evidence>
<evidence type="ECO:0000256" key="1">
    <source>
        <dbReference type="ARBA" id="ARBA00004382"/>
    </source>
</evidence>
<dbReference type="PROSITE" id="PS50198">
    <property type="entry name" value="PPIC_PPIASE_2"/>
    <property type="match status" value="1"/>
</dbReference>
<name>A0A448TSG7_9PAST</name>
<dbReference type="PANTHER" id="PTHR47529:SF1">
    <property type="entry name" value="PERIPLASMIC CHAPERONE PPID"/>
    <property type="match status" value="1"/>
</dbReference>
<accession>A0A448TSG7</accession>
<evidence type="ECO:0000259" key="12">
    <source>
        <dbReference type="PROSITE" id="PS50198"/>
    </source>
</evidence>
<keyword evidence="11" id="KW-0697">Rotamase</keyword>
<dbReference type="KEGG" id="adp:NCTC12871_00262"/>
<sequence>MLMEKIGDSANSLASRILLGFIAVTFVLSGVAGYVFSRTDTYAVKVNGQEISQQSFQQRFNNAYQEISQRLGNQFAAVADSPDFNKNLRNNVLNQLIDQTLLNQYADQLKLGISKRQIETAIVMNPEFKQDGKFNNDLYLQVLKINGLTPDYYAHIVYNNLLLGQLQNGILGSNFVVPALADTLAKNFYQTRQIRVANISTDAIMNKMPVTDAEIKAYYDAHQAEFTVPEQVKVQYIDLTHQDVAKNINVTDVQVAQYYQDNLAQYTQQRVAHIQVPTKEEADKIYQELLNGADFATLAKEYSKDTLSAKNGGDLSWITPGMMPKAFEDAAIQLKAGQFSLPVKVDNAYHIIKVEEEKVQPLSDVKDEIATKLRNELALNAFYSTEKKLSDTAFGTTDNLDSVGKELNLPVHETTLFSRQDVPAALNYGSVVTALFNSDITQGGMNSEAISVGDQHSIVVRVLQHKAAGVRTLDEAKADITHLIQQQKAQAIAFQNAEKIATDLNANKPMPADVQFGKDETLSFSNTSQPDLTQAVFALPKSDKPMYYAVKMPAGEVKLVELEKVTDPALTPEQQKAFTQQVQQAKLMALNTLLVKALREHAEIKVNKDFMQAE</sequence>
<dbReference type="AlphaFoldDB" id="A0A448TSG7"/>
<dbReference type="OrthoDB" id="9812372at2"/>